<dbReference type="InterPro" id="IPR050679">
    <property type="entry name" value="Bact_HTH_transcr_reg"/>
</dbReference>
<dbReference type="Proteomes" id="UP000584642">
    <property type="component" value="Unassembled WGS sequence"/>
</dbReference>
<keyword evidence="6" id="KW-1185">Reference proteome</keyword>
<dbReference type="InterPro" id="IPR011663">
    <property type="entry name" value="UTRA"/>
</dbReference>
<keyword evidence="3" id="KW-0804">Transcription</keyword>
<dbReference type="Gene3D" id="1.10.10.10">
    <property type="entry name" value="Winged helix-like DNA-binding domain superfamily/Winged helix DNA-binding domain"/>
    <property type="match status" value="1"/>
</dbReference>
<dbReference type="Gene3D" id="3.40.1410.10">
    <property type="entry name" value="Chorismate lyase-like"/>
    <property type="match status" value="1"/>
</dbReference>
<keyword evidence="2" id="KW-0238">DNA-binding</keyword>
<dbReference type="CDD" id="cd07377">
    <property type="entry name" value="WHTH_GntR"/>
    <property type="match status" value="1"/>
</dbReference>
<dbReference type="SMART" id="SM00866">
    <property type="entry name" value="UTRA"/>
    <property type="match status" value="1"/>
</dbReference>
<keyword evidence="1" id="KW-0805">Transcription regulation</keyword>
<proteinExistence type="predicted"/>
<dbReference type="Pfam" id="PF00392">
    <property type="entry name" value="GntR"/>
    <property type="match status" value="1"/>
</dbReference>
<evidence type="ECO:0000256" key="1">
    <source>
        <dbReference type="ARBA" id="ARBA00023015"/>
    </source>
</evidence>
<dbReference type="PROSITE" id="PS50949">
    <property type="entry name" value="HTH_GNTR"/>
    <property type="match status" value="1"/>
</dbReference>
<dbReference type="PANTHER" id="PTHR44846">
    <property type="entry name" value="MANNOSYL-D-GLYCERATE TRANSPORT/METABOLISM SYSTEM REPRESSOR MNGR-RELATED"/>
    <property type="match status" value="1"/>
</dbReference>
<dbReference type="InterPro" id="IPR028978">
    <property type="entry name" value="Chorismate_lyase_/UTRA_dom_sf"/>
</dbReference>
<sequence length="284" mass="31833">MTLRQPTIAAADAVEVIDRSSPLPLYVQIKRRLIQMIAAWDRSDLRFHTDDELVRIFKVSRMTVRQAVQELVNEGHLTRMRGVGTFVGAEKMDESFTPEMDFITQWADRGRPLVLSLRRFERAPCPPRYAASLGLAEDAPVLHLERLRSSGGIPISIDYRYILTDFEDAFDRDSVEHCSLLDLLRTRVELDRGVMRIEAASADGEIAEILQILPGDPVLVRHLVYLDTAGRPVMAGYSIYRADQSRYVVTVPVAKGAGGITELSSELRLVTAGHEPAPARPKVR</sequence>
<dbReference type="SUPFAM" id="SSF46785">
    <property type="entry name" value="Winged helix' DNA-binding domain"/>
    <property type="match status" value="1"/>
</dbReference>
<dbReference type="InterPro" id="IPR036390">
    <property type="entry name" value="WH_DNA-bd_sf"/>
</dbReference>
<dbReference type="EMBL" id="JABFDB010000001">
    <property type="protein sequence ID" value="NYZ18320.1"/>
    <property type="molecule type" value="Genomic_DNA"/>
</dbReference>
<dbReference type="InterPro" id="IPR000524">
    <property type="entry name" value="Tscrpt_reg_HTH_GntR"/>
</dbReference>
<evidence type="ECO:0000313" key="6">
    <source>
        <dbReference type="Proteomes" id="UP000584642"/>
    </source>
</evidence>
<dbReference type="RefSeq" id="WP_180280072.1">
    <property type="nucleotide sequence ID" value="NZ_JABFDB010000001.1"/>
</dbReference>
<evidence type="ECO:0000256" key="2">
    <source>
        <dbReference type="ARBA" id="ARBA00023125"/>
    </source>
</evidence>
<evidence type="ECO:0000313" key="5">
    <source>
        <dbReference type="EMBL" id="NYZ18320.1"/>
    </source>
</evidence>
<dbReference type="SUPFAM" id="SSF64288">
    <property type="entry name" value="Chorismate lyase-like"/>
    <property type="match status" value="1"/>
</dbReference>
<reference evidence="5 6" key="1">
    <citation type="submission" date="2020-05" db="EMBL/GenBank/DDBJ databases">
        <title>Azospirillum oleiclasticum sp. nov, a nitrogen-fixing and heavy crude oil-emulsifying bacterium isolated from the crude oil of Yumen Oilfield.</title>
        <authorList>
            <person name="Wu D."/>
            <person name="Cai M."/>
            <person name="Zhang X."/>
        </authorList>
    </citation>
    <scope>NUCLEOTIDE SEQUENCE [LARGE SCALE GENOMIC DNA]</scope>
    <source>
        <strain evidence="5 6">ROY-1-1-2</strain>
    </source>
</reference>
<comment type="caution">
    <text evidence="5">The sequence shown here is derived from an EMBL/GenBank/DDBJ whole genome shotgun (WGS) entry which is preliminary data.</text>
</comment>
<accession>A0ABX2T6N8</accession>
<feature type="domain" description="HTH gntR-type" evidence="4">
    <location>
        <begin position="23"/>
        <end position="90"/>
    </location>
</feature>
<dbReference type="PANTHER" id="PTHR44846:SF1">
    <property type="entry name" value="MANNOSYL-D-GLYCERATE TRANSPORT_METABOLISM SYSTEM REPRESSOR MNGR-RELATED"/>
    <property type="match status" value="1"/>
</dbReference>
<protein>
    <submittedName>
        <fullName evidence="5">GntR family transcriptional regulator</fullName>
    </submittedName>
</protein>
<evidence type="ECO:0000256" key="3">
    <source>
        <dbReference type="ARBA" id="ARBA00023163"/>
    </source>
</evidence>
<evidence type="ECO:0000259" key="4">
    <source>
        <dbReference type="PROSITE" id="PS50949"/>
    </source>
</evidence>
<gene>
    <name evidence="5" type="ORF">HND93_01245</name>
</gene>
<name>A0ABX2T6N8_9PROT</name>
<dbReference type="SMART" id="SM00345">
    <property type="entry name" value="HTH_GNTR"/>
    <property type="match status" value="1"/>
</dbReference>
<dbReference type="Pfam" id="PF07702">
    <property type="entry name" value="UTRA"/>
    <property type="match status" value="1"/>
</dbReference>
<dbReference type="InterPro" id="IPR036388">
    <property type="entry name" value="WH-like_DNA-bd_sf"/>
</dbReference>
<organism evidence="5 6">
    <name type="scientific">Azospirillum oleiclasticum</name>
    <dbReference type="NCBI Taxonomy" id="2735135"/>
    <lineage>
        <taxon>Bacteria</taxon>
        <taxon>Pseudomonadati</taxon>
        <taxon>Pseudomonadota</taxon>
        <taxon>Alphaproteobacteria</taxon>
        <taxon>Rhodospirillales</taxon>
        <taxon>Azospirillaceae</taxon>
        <taxon>Azospirillum</taxon>
    </lineage>
</organism>